<organism evidence="2 3">
    <name type="scientific">Romboutsia maritimum</name>
    <dbReference type="NCBI Taxonomy" id="2020948"/>
    <lineage>
        <taxon>Bacteria</taxon>
        <taxon>Bacillati</taxon>
        <taxon>Bacillota</taxon>
        <taxon>Clostridia</taxon>
        <taxon>Peptostreptococcales</taxon>
        <taxon>Peptostreptococcaceae</taxon>
        <taxon>Romboutsia</taxon>
    </lineage>
</organism>
<evidence type="ECO:0000313" key="3">
    <source>
        <dbReference type="Proteomes" id="UP000243494"/>
    </source>
</evidence>
<name>A0A371ISZ6_9FIRM</name>
<gene>
    <name evidence="2" type="ORF">CHF27_007395</name>
</gene>
<dbReference type="OrthoDB" id="1685240at2"/>
<evidence type="ECO:0000256" key="1">
    <source>
        <dbReference type="SAM" id="Phobius"/>
    </source>
</evidence>
<sequence length="160" mass="19048">MIPFTQDVSVFYGTIYGGIIIGLLFDIHRGLKHNFKFINYFSLFFDLLFWILVTLITFITINAIEFFDLRYYHFVALFLGFILYYNTISKFVLSVINKIILFTTNSCKKTVHYIVAILNNLYYVIIYSIHLMFDIIFYIPNIFLSAIRCIKRKSIKRIKN</sequence>
<dbReference type="AlphaFoldDB" id="A0A371ISZ6"/>
<dbReference type="InterPro" id="IPR019074">
    <property type="entry name" value="YabQ"/>
</dbReference>
<keyword evidence="3" id="KW-1185">Reference proteome</keyword>
<dbReference type="RefSeq" id="WP_095404564.1">
    <property type="nucleotide sequence ID" value="NZ_NOJZ02000010.1"/>
</dbReference>
<reference evidence="2 3" key="1">
    <citation type="journal article" date="2017" name="Genome Announc.">
        <title>Draft Genome Sequence of Romboutsia maritimum sp. nov. Strain CCRI-22766(T), Isolated from Coastal Estuarine Mud.</title>
        <authorList>
            <person name="Maheux A.F."/>
            <person name="Boudreau D.K."/>
            <person name="Berube E."/>
            <person name="Boissinot M."/>
            <person name="Raymond F."/>
            <person name="Brodeur S."/>
            <person name="Corbeil J."/>
            <person name="Brightwell G."/>
            <person name="Broda D."/>
            <person name="Omar R.F."/>
            <person name="Bergeron M.G."/>
        </authorList>
    </citation>
    <scope>NUCLEOTIDE SEQUENCE [LARGE SCALE GENOMIC DNA]</scope>
    <source>
        <strain evidence="2 3">CCRI-22766</strain>
    </source>
</reference>
<dbReference type="Pfam" id="PF09578">
    <property type="entry name" value="Spore_YabQ"/>
    <property type="match status" value="1"/>
</dbReference>
<dbReference type="EMBL" id="NOJZ02000010">
    <property type="protein sequence ID" value="RDY23589.1"/>
    <property type="molecule type" value="Genomic_DNA"/>
</dbReference>
<evidence type="ECO:0008006" key="4">
    <source>
        <dbReference type="Google" id="ProtNLM"/>
    </source>
</evidence>
<keyword evidence="1" id="KW-0812">Transmembrane</keyword>
<dbReference type="NCBIfam" id="TIGR02893">
    <property type="entry name" value="spore_yabQ"/>
    <property type="match status" value="1"/>
</dbReference>
<proteinExistence type="predicted"/>
<feature type="transmembrane region" description="Helical" evidence="1">
    <location>
        <begin position="110"/>
        <end position="129"/>
    </location>
</feature>
<feature type="transmembrane region" description="Helical" evidence="1">
    <location>
        <begin position="71"/>
        <end position="89"/>
    </location>
</feature>
<dbReference type="Proteomes" id="UP000243494">
    <property type="component" value="Unassembled WGS sequence"/>
</dbReference>
<accession>A0A371ISZ6</accession>
<keyword evidence="1" id="KW-1133">Transmembrane helix</keyword>
<feature type="transmembrane region" description="Helical" evidence="1">
    <location>
        <begin position="6"/>
        <end position="25"/>
    </location>
</feature>
<evidence type="ECO:0000313" key="2">
    <source>
        <dbReference type="EMBL" id="RDY23589.1"/>
    </source>
</evidence>
<feature type="transmembrane region" description="Helical" evidence="1">
    <location>
        <begin position="37"/>
        <end position="59"/>
    </location>
</feature>
<comment type="caution">
    <text evidence="2">The sequence shown here is derived from an EMBL/GenBank/DDBJ whole genome shotgun (WGS) entry which is preliminary data.</text>
</comment>
<keyword evidence="1" id="KW-0472">Membrane</keyword>
<protein>
    <recommendedName>
        <fullName evidence="4">Spore cortex biosynthesis protein YabQ</fullName>
    </recommendedName>
</protein>